<accession>A0A1I7XAG6</accession>
<dbReference type="InterPro" id="IPR000242">
    <property type="entry name" value="PTP_cat"/>
</dbReference>
<dbReference type="PRINTS" id="PR00700">
    <property type="entry name" value="PRTYPHPHTASE"/>
</dbReference>
<reference evidence="4" key="1">
    <citation type="submission" date="2016-11" db="UniProtKB">
        <authorList>
            <consortium name="WormBaseParasite"/>
        </authorList>
    </citation>
    <scope>IDENTIFICATION</scope>
</reference>
<evidence type="ECO:0000313" key="3">
    <source>
        <dbReference type="Proteomes" id="UP000095283"/>
    </source>
</evidence>
<dbReference type="InterPro" id="IPR003595">
    <property type="entry name" value="Tyr_Pase_cat"/>
</dbReference>
<dbReference type="GO" id="GO:0004725">
    <property type="term" value="F:protein tyrosine phosphatase activity"/>
    <property type="evidence" value="ECO:0007669"/>
    <property type="project" value="InterPro"/>
</dbReference>
<dbReference type="WBParaSite" id="Hba_14440">
    <property type="protein sequence ID" value="Hba_14440"/>
    <property type="gene ID" value="Hba_14440"/>
</dbReference>
<dbReference type="Gene3D" id="3.90.190.10">
    <property type="entry name" value="Protein tyrosine phosphatase superfamily"/>
    <property type="match status" value="1"/>
</dbReference>
<proteinExistence type="predicted"/>
<dbReference type="PROSITE" id="PS00383">
    <property type="entry name" value="TYR_PHOSPHATASE_1"/>
    <property type="match status" value="1"/>
</dbReference>
<organism evidence="3 4">
    <name type="scientific">Heterorhabditis bacteriophora</name>
    <name type="common">Entomopathogenic nematode worm</name>
    <dbReference type="NCBI Taxonomy" id="37862"/>
    <lineage>
        <taxon>Eukaryota</taxon>
        <taxon>Metazoa</taxon>
        <taxon>Ecdysozoa</taxon>
        <taxon>Nematoda</taxon>
        <taxon>Chromadorea</taxon>
        <taxon>Rhabditida</taxon>
        <taxon>Rhabditina</taxon>
        <taxon>Rhabditomorpha</taxon>
        <taxon>Strongyloidea</taxon>
        <taxon>Heterorhabditidae</taxon>
        <taxon>Heterorhabditis</taxon>
    </lineage>
</organism>
<dbReference type="SUPFAM" id="SSF52799">
    <property type="entry name" value="(Phosphotyrosine protein) phosphatases II"/>
    <property type="match status" value="1"/>
</dbReference>
<evidence type="ECO:0000259" key="2">
    <source>
        <dbReference type="PROSITE" id="PS50056"/>
    </source>
</evidence>
<dbReference type="InterPro" id="IPR029021">
    <property type="entry name" value="Prot-tyrosine_phosphatase-like"/>
</dbReference>
<dbReference type="PROSITE" id="PS50055">
    <property type="entry name" value="TYR_PHOSPHATASE_PTP"/>
    <property type="match status" value="1"/>
</dbReference>
<evidence type="ECO:0000259" key="1">
    <source>
        <dbReference type="PROSITE" id="PS50055"/>
    </source>
</evidence>
<keyword evidence="3" id="KW-1185">Reference proteome</keyword>
<dbReference type="InterPro" id="IPR000387">
    <property type="entry name" value="Tyr_Pase_dom"/>
</dbReference>
<dbReference type="SMART" id="SM00194">
    <property type="entry name" value="PTPc"/>
    <property type="match status" value="1"/>
</dbReference>
<protein>
    <submittedName>
        <fullName evidence="4">Tyrosine-protein phosphatase domain-containing protein</fullName>
    </submittedName>
</protein>
<name>A0A1I7XAG6_HETBA</name>
<dbReference type="InterPro" id="IPR052782">
    <property type="entry name" value="Oocyte-zygote_transition_reg"/>
</dbReference>
<dbReference type="Pfam" id="PF00102">
    <property type="entry name" value="Y_phosphatase"/>
    <property type="match status" value="1"/>
</dbReference>
<dbReference type="AlphaFoldDB" id="A0A1I7XAG6"/>
<feature type="domain" description="Tyrosine-protein phosphatase" evidence="1">
    <location>
        <begin position="187"/>
        <end position="480"/>
    </location>
</feature>
<sequence length="521" mass="60217">MSGPSRQHLDESVFSDKSSVEFQDAIIDETWFDMATERRADENFGRLKDRKHDEARYEDVELKTFIAQKLFKVDGILCDEQTRLSVIKQMIVNANNFTVDDEELTRKYGVEMSEWLRDRLVPSVADCSGLLLKATSEFNRLKNVDPLCNWFRQSPEVSAQIASRISRFAEQMASRVKWSFLYCLLDSVVPCGDATRVKLHDGKATQLSRATLLEEIFDGDINTDYSGNEMYGTSDFIHANYVRGGALLNAFICTQAPMKNTQTDFWRMIYQERSHMIVMLCSAVDTELLGPLDRAKSAHCPYYWPRSLLFHAIYLYLEYFLHFTYYIISYHRSAGAFLRFGSLIVRNIRVDGMADPLFNVSHLVSCIIEIHPTDSNDEADVLRLEHWQWDWQYMGDVHWPFRILRRARLSRTPTVVHCLDGCGRSGTLVAIETVIMQFLRGAPLDDDTVLLSSVFVRLQRRMAISSPLHYLFIYRTILHWVEPYVTSIYQRIALGLTLDGVGFVPKYESMIKEYAHISPPY</sequence>
<dbReference type="PANTHER" id="PTHR46163:SF7">
    <property type="entry name" value="PROTEIN TYROSINE PHOSPHATASE-LIKE PROTEIN EGG-3"/>
    <property type="match status" value="1"/>
</dbReference>
<dbReference type="PROSITE" id="PS50056">
    <property type="entry name" value="TYR_PHOSPHATASE_2"/>
    <property type="match status" value="1"/>
</dbReference>
<dbReference type="InterPro" id="IPR016130">
    <property type="entry name" value="Tyr_Pase_AS"/>
</dbReference>
<dbReference type="SMART" id="SM00404">
    <property type="entry name" value="PTPc_motif"/>
    <property type="match status" value="1"/>
</dbReference>
<dbReference type="Proteomes" id="UP000095283">
    <property type="component" value="Unplaced"/>
</dbReference>
<evidence type="ECO:0000313" key="4">
    <source>
        <dbReference type="WBParaSite" id="Hba_14440"/>
    </source>
</evidence>
<dbReference type="CDD" id="cd00047">
    <property type="entry name" value="PTPc"/>
    <property type="match status" value="1"/>
</dbReference>
<dbReference type="PANTHER" id="PTHR46163">
    <property type="entry name" value="TYROSINE-PROTEIN PHOSPHATASE-RELATED"/>
    <property type="match status" value="1"/>
</dbReference>
<feature type="domain" description="Tyrosine specific protein phosphatases" evidence="2">
    <location>
        <begin position="413"/>
        <end position="471"/>
    </location>
</feature>